<accession>A0A4R8DRH7</accession>
<name>A0A4R8DRH7_9BACT</name>
<evidence type="ECO:0000256" key="3">
    <source>
        <dbReference type="ARBA" id="ARBA00022722"/>
    </source>
</evidence>
<dbReference type="SUPFAM" id="SSF54786">
    <property type="entry name" value="YcfA/nrd intein domain"/>
    <property type="match status" value="1"/>
</dbReference>
<evidence type="ECO:0000256" key="6">
    <source>
        <dbReference type="ARBA" id="ARBA00022884"/>
    </source>
</evidence>
<evidence type="ECO:0000313" key="9">
    <source>
        <dbReference type="Proteomes" id="UP000294498"/>
    </source>
</evidence>
<organism evidence="8 9">
    <name type="scientific">Dinghuibacter silviterrae</name>
    <dbReference type="NCBI Taxonomy" id="1539049"/>
    <lineage>
        <taxon>Bacteria</taxon>
        <taxon>Pseudomonadati</taxon>
        <taxon>Bacteroidota</taxon>
        <taxon>Chitinophagia</taxon>
        <taxon>Chitinophagales</taxon>
        <taxon>Chitinophagaceae</taxon>
        <taxon>Dinghuibacter</taxon>
    </lineage>
</organism>
<comment type="similarity">
    <text evidence="1">Belongs to the HicA mRNA interferase family.</text>
</comment>
<dbReference type="GO" id="GO:0016787">
    <property type="term" value="F:hydrolase activity"/>
    <property type="evidence" value="ECO:0007669"/>
    <property type="project" value="UniProtKB-KW"/>
</dbReference>
<dbReference type="InterPro" id="IPR012933">
    <property type="entry name" value="HicA_mRNA_interferase"/>
</dbReference>
<evidence type="ECO:0000256" key="1">
    <source>
        <dbReference type="ARBA" id="ARBA00006620"/>
    </source>
</evidence>
<gene>
    <name evidence="8" type="ORF">EDB95_0751</name>
</gene>
<comment type="caution">
    <text evidence="8">The sequence shown here is derived from an EMBL/GenBank/DDBJ whole genome shotgun (WGS) entry which is preliminary data.</text>
</comment>
<reference evidence="8 9" key="1">
    <citation type="submission" date="2019-03" db="EMBL/GenBank/DDBJ databases">
        <title>Genomic Encyclopedia of Type Strains, Phase IV (KMG-IV): sequencing the most valuable type-strain genomes for metagenomic binning, comparative biology and taxonomic classification.</title>
        <authorList>
            <person name="Goeker M."/>
        </authorList>
    </citation>
    <scope>NUCLEOTIDE SEQUENCE [LARGE SCALE GENOMIC DNA]</scope>
    <source>
        <strain evidence="8 9">DSM 100059</strain>
    </source>
</reference>
<keyword evidence="6" id="KW-0694">RNA-binding</keyword>
<evidence type="ECO:0000256" key="5">
    <source>
        <dbReference type="ARBA" id="ARBA00022801"/>
    </source>
</evidence>
<dbReference type="EMBL" id="SODV01000001">
    <property type="protein sequence ID" value="TDW99740.1"/>
    <property type="molecule type" value="Genomic_DNA"/>
</dbReference>
<dbReference type="Pfam" id="PF07927">
    <property type="entry name" value="HicA_toxin"/>
    <property type="match status" value="1"/>
</dbReference>
<dbReference type="GO" id="GO:0003729">
    <property type="term" value="F:mRNA binding"/>
    <property type="evidence" value="ECO:0007669"/>
    <property type="project" value="InterPro"/>
</dbReference>
<dbReference type="Proteomes" id="UP000294498">
    <property type="component" value="Unassembled WGS sequence"/>
</dbReference>
<evidence type="ECO:0000256" key="7">
    <source>
        <dbReference type="ARBA" id="ARBA00023016"/>
    </source>
</evidence>
<dbReference type="InterPro" id="IPR038570">
    <property type="entry name" value="HicA_sf"/>
</dbReference>
<dbReference type="Gene3D" id="3.30.920.30">
    <property type="entry name" value="Hypothetical protein"/>
    <property type="match status" value="1"/>
</dbReference>
<evidence type="ECO:0000256" key="2">
    <source>
        <dbReference type="ARBA" id="ARBA00022649"/>
    </source>
</evidence>
<proteinExistence type="inferred from homology"/>
<keyword evidence="5" id="KW-0378">Hydrolase</keyword>
<keyword evidence="9" id="KW-1185">Reference proteome</keyword>
<keyword evidence="7" id="KW-0346">Stress response</keyword>
<dbReference type="GO" id="GO:0004519">
    <property type="term" value="F:endonuclease activity"/>
    <property type="evidence" value="ECO:0007669"/>
    <property type="project" value="UniProtKB-KW"/>
</dbReference>
<dbReference type="AlphaFoldDB" id="A0A4R8DRH7"/>
<sequence>MDASDLIKILKRFGYAPTRQTGSHIRLTTDRNGQHHITIPNHTPIKVGTLNAILSEVSMHLGISKEAILS</sequence>
<evidence type="ECO:0000256" key="4">
    <source>
        <dbReference type="ARBA" id="ARBA00022759"/>
    </source>
</evidence>
<keyword evidence="4" id="KW-0255">Endonuclease</keyword>
<keyword evidence="2" id="KW-1277">Toxin-antitoxin system</keyword>
<evidence type="ECO:0000313" key="8">
    <source>
        <dbReference type="EMBL" id="TDW99740.1"/>
    </source>
</evidence>
<keyword evidence="3" id="KW-0540">Nuclease</keyword>
<protein>
    <submittedName>
        <fullName evidence="8">Putative RNA binding protein YcfA (HicA-like mRNA interferase family)</fullName>
    </submittedName>
</protein>